<dbReference type="EC" id="6.3.5.4" evidence="2"/>
<dbReference type="SUPFAM" id="SSF52402">
    <property type="entry name" value="Adenine nucleotide alpha hydrolases-like"/>
    <property type="match status" value="1"/>
</dbReference>
<reference evidence="2 3" key="1">
    <citation type="submission" date="2024-06" db="EMBL/GenBank/DDBJ databases">
        <title>Genomic Encyclopedia of Type Strains, Phase IV (KMG-IV): sequencing the most valuable type-strain genomes for metagenomic binning, comparative biology and taxonomic classification.</title>
        <authorList>
            <person name="Goeker M."/>
        </authorList>
    </citation>
    <scope>NUCLEOTIDE SEQUENCE [LARGE SCALE GENOMIC DNA]</scope>
    <source>
        <strain evidence="2 3">DSM 17809</strain>
    </source>
</reference>
<keyword evidence="3" id="KW-1185">Reference proteome</keyword>
<gene>
    <name evidence="2" type="ORF">ABID41_003311</name>
</gene>
<name>A0ABV2EMA7_9CAUL</name>
<accession>A0ABV2EMA7</accession>
<organism evidence="2 3">
    <name type="scientific">Phenylobacterium koreense</name>
    <dbReference type="NCBI Taxonomy" id="266125"/>
    <lineage>
        <taxon>Bacteria</taxon>
        <taxon>Pseudomonadati</taxon>
        <taxon>Pseudomonadota</taxon>
        <taxon>Alphaproteobacteria</taxon>
        <taxon>Caulobacterales</taxon>
        <taxon>Caulobacteraceae</taxon>
        <taxon>Phenylobacterium</taxon>
    </lineage>
</organism>
<dbReference type="RefSeq" id="WP_354298154.1">
    <property type="nucleotide sequence ID" value="NZ_JBEPLU010000003.1"/>
</dbReference>
<keyword evidence="2" id="KW-0436">Ligase</keyword>
<dbReference type="Proteomes" id="UP001549110">
    <property type="component" value="Unassembled WGS sequence"/>
</dbReference>
<evidence type="ECO:0000313" key="2">
    <source>
        <dbReference type="EMBL" id="MET3528172.1"/>
    </source>
</evidence>
<dbReference type="InterPro" id="IPR014729">
    <property type="entry name" value="Rossmann-like_a/b/a_fold"/>
</dbReference>
<evidence type="ECO:0000313" key="3">
    <source>
        <dbReference type="Proteomes" id="UP001549110"/>
    </source>
</evidence>
<dbReference type="EMBL" id="JBEPLU010000003">
    <property type="protein sequence ID" value="MET3528172.1"/>
    <property type="molecule type" value="Genomic_DNA"/>
</dbReference>
<dbReference type="Gene3D" id="3.40.50.620">
    <property type="entry name" value="HUPs"/>
    <property type="match status" value="2"/>
</dbReference>
<comment type="caution">
    <text evidence="2">The sequence shown here is derived from an EMBL/GenBank/DDBJ whole genome shotgun (WGS) entry which is preliminary data.</text>
</comment>
<sequence length="597" mass="63465">MSYLALCMPSHSGPAELRTKACRLLAQDASWSQAGQTGELLLWTGPGPTPTIRSLGDQGFAIGEVYSACDGRPWRVPAAPQMAAQNITAELCSQAFGRYVAIFAGPEPEAFRDPSGGLDCLVWRIGPLTLVADDLEHVPGPLQPPLLSLDWNVIARFAASASLAFGELALEGVFGVTPGTSRSLTDPSQSRTYWTPASFVGTWAPTRLDQLAETLAGRVDIAVKALLGDHERLMVEVSGGLDSGILAGSIARLGGLQDRIVGWLNHFADRAEGDERAYARSATEAIGATLTCAHLPVRALSERDFSALARGARPAFNALVPVRDEDAAARMSMLGATGLVSGQGGDAVFYQMPSALILADELSAHGPRALGSPLVLALARRLRRSVWSVIGQALDGDRAQVAGRAGSITTLPRQAARQAHPWISAAGKVGPAKSLQIVGLANAQVATGRCRIAQVGSLLYPLTAQPVVEFCLDLPAAVLTAGGRERGLARQAFADRLPSMILNRRKKGELTAFHAQTVAASLDFLRSHLLDGALADAGVLDRHRLEAALKPEQLLWRGEGSEILLAAALEAWVRHWQRYVPDSGQAGRRQFWAGGRR</sequence>
<protein>
    <submittedName>
        <fullName evidence="2">Asparagine synthase (Glutamine-hydrolyzing)</fullName>
        <ecNumber evidence="2">6.3.5.4</ecNumber>
    </submittedName>
</protein>
<dbReference type="GO" id="GO:0004066">
    <property type="term" value="F:asparagine synthase (glutamine-hydrolyzing) activity"/>
    <property type="evidence" value="ECO:0007669"/>
    <property type="project" value="UniProtKB-EC"/>
</dbReference>
<evidence type="ECO:0000259" key="1">
    <source>
        <dbReference type="Pfam" id="PF00733"/>
    </source>
</evidence>
<dbReference type="Pfam" id="PF00733">
    <property type="entry name" value="Asn_synthase"/>
    <property type="match status" value="1"/>
</dbReference>
<feature type="domain" description="Asparagine synthetase" evidence="1">
    <location>
        <begin position="218"/>
        <end position="573"/>
    </location>
</feature>
<dbReference type="InterPro" id="IPR001962">
    <property type="entry name" value="Asn_synthase"/>
</dbReference>
<proteinExistence type="predicted"/>